<dbReference type="InterPro" id="IPR008622">
    <property type="entry name" value="FliT"/>
</dbReference>
<dbReference type="AlphaFoldDB" id="A0A318JG29"/>
<evidence type="ECO:0000313" key="7">
    <source>
        <dbReference type="Proteomes" id="UP000247792"/>
    </source>
</evidence>
<dbReference type="OrthoDB" id="8527993at2"/>
<dbReference type="EMBL" id="QJKB01000001">
    <property type="protein sequence ID" value="PXX46745.1"/>
    <property type="molecule type" value="Genomic_DNA"/>
</dbReference>
<keyword evidence="6" id="KW-0282">Flagellum</keyword>
<proteinExistence type="predicted"/>
<keyword evidence="3" id="KW-1005">Bacterial flagellum biogenesis</keyword>
<evidence type="ECO:0000256" key="2">
    <source>
        <dbReference type="ARBA" id="ARBA00022490"/>
    </source>
</evidence>
<evidence type="ECO:0000256" key="1">
    <source>
        <dbReference type="ARBA" id="ARBA00004514"/>
    </source>
</evidence>
<comment type="caution">
    <text evidence="6">The sequence shown here is derived from an EMBL/GenBank/DDBJ whole genome shotgun (WGS) entry which is preliminary data.</text>
</comment>
<evidence type="ECO:0000313" key="6">
    <source>
        <dbReference type="EMBL" id="PXX46745.1"/>
    </source>
</evidence>
<gene>
    <name evidence="6" type="ORF">DFR42_101320</name>
</gene>
<dbReference type="Pfam" id="PF05400">
    <property type="entry name" value="FliT"/>
    <property type="match status" value="1"/>
</dbReference>
<keyword evidence="7" id="KW-1185">Reference proteome</keyword>
<accession>A0A318JG29</accession>
<keyword evidence="6" id="KW-0966">Cell projection</keyword>
<dbReference type="RefSeq" id="WP_110253196.1">
    <property type="nucleotide sequence ID" value="NZ_QJKB01000001.1"/>
</dbReference>
<comment type="subcellular location">
    <subcellularLocation>
        <location evidence="1">Cytoplasm</location>
        <location evidence="1">Cytosol</location>
    </subcellularLocation>
</comment>
<evidence type="ECO:0000256" key="4">
    <source>
        <dbReference type="ARBA" id="ARBA00023186"/>
    </source>
</evidence>
<keyword evidence="4" id="KW-0143">Chaperone</keyword>
<name>A0A318JG29_9BURK</name>
<evidence type="ECO:0000256" key="3">
    <source>
        <dbReference type="ARBA" id="ARBA00022795"/>
    </source>
</evidence>
<dbReference type="Gene3D" id="1.20.58.380">
    <property type="entry name" value="Flagellar protein flit"/>
    <property type="match status" value="1"/>
</dbReference>
<keyword evidence="6" id="KW-0969">Cilium</keyword>
<keyword evidence="2" id="KW-0963">Cytoplasm</keyword>
<evidence type="ECO:0000256" key="5">
    <source>
        <dbReference type="ARBA" id="ARBA00093797"/>
    </source>
</evidence>
<organism evidence="6 7">
    <name type="scientific">Undibacterium pigrum</name>
    <dbReference type="NCBI Taxonomy" id="401470"/>
    <lineage>
        <taxon>Bacteria</taxon>
        <taxon>Pseudomonadati</taxon>
        <taxon>Pseudomonadota</taxon>
        <taxon>Betaproteobacteria</taxon>
        <taxon>Burkholderiales</taxon>
        <taxon>Oxalobacteraceae</taxon>
        <taxon>Undibacterium</taxon>
    </lineage>
</organism>
<reference evidence="6 7" key="1">
    <citation type="submission" date="2018-05" db="EMBL/GenBank/DDBJ databases">
        <title>Genomic Encyclopedia of Type Strains, Phase IV (KMG-IV): sequencing the most valuable type-strain genomes for metagenomic binning, comparative biology and taxonomic classification.</title>
        <authorList>
            <person name="Goeker M."/>
        </authorList>
    </citation>
    <scope>NUCLEOTIDE SEQUENCE [LARGE SCALE GENOMIC DNA]</scope>
    <source>
        <strain evidence="6 7">DSM 19792</strain>
    </source>
</reference>
<dbReference type="Proteomes" id="UP000247792">
    <property type="component" value="Unassembled WGS sequence"/>
</dbReference>
<dbReference type="GO" id="GO:0044781">
    <property type="term" value="P:bacterial-type flagellum organization"/>
    <property type="evidence" value="ECO:0007669"/>
    <property type="project" value="UniProtKB-KW"/>
</dbReference>
<sequence length="111" mass="12595">MNSLELISLYENVATITSNMLEAARSGNWELLEQLENDCSSRVQTIRESEIPFDLPAEMRDKKVRIIKKILADDKEIRDITEPWMTELSDLMKSSSTNRKLSNAYGAGNTA</sequence>
<protein>
    <recommendedName>
        <fullName evidence="5">Flagellar protein FliT</fullName>
    </recommendedName>
</protein>